<gene>
    <name evidence="4" type="ORF">PYW07_016924</name>
</gene>
<dbReference type="Gene3D" id="1.25.10.10">
    <property type="entry name" value="Leucine-rich Repeat Variant"/>
    <property type="match status" value="1"/>
</dbReference>
<dbReference type="EMBL" id="JARGEI010000006">
    <property type="protein sequence ID" value="KAJ8729886.1"/>
    <property type="molecule type" value="Genomic_DNA"/>
</dbReference>
<dbReference type="GO" id="GO:0006974">
    <property type="term" value="P:DNA damage response"/>
    <property type="evidence" value="ECO:0007669"/>
    <property type="project" value="InterPro"/>
</dbReference>
<evidence type="ECO:0000313" key="4">
    <source>
        <dbReference type="EMBL" id="KAJ8729886.1"/>
    </source>
</evidence>
<name>A0AAD7YVE8_MYTSE</name>
<dbReference type="GO" id="GO:0005634">
    <property type="term" value="C:nucleus"/>
    <property type="evidence" value="ECO:0007669"/>
    <property type="project" value="TreeGrafter"/>
</dbReference>
<evidence type="ECO:0008006" key="6">
    <source>
        <dbReference type="Google" id="ProtNLM"/>
    </source>
</evidence>
<evidence type="ECO:0000256" key="1">
    <source>
        <dbReference type="ARBA" id="ARBA00004496"/>
    </source>
</evidence>
<comment type="caution">
    <text evidence="4">The sequence shown here is derived from an EMBL/GenBank/DDBJ whole genome shotgun (WGS) entry which is preliminary data.</text>
</comment>
<dbReference type="InterPro" id="IPR011989">
    <property type="entry name" value="ARM-like"/>
</dbReference>
<evidence type="ECO:0000256" key="2">
    <source>
        <dbReference type="ARBA" id="ARBA00022490"/>
    </source>
</evidence>
<evidence type="ECO:0000313" key="5">
    <source>
        <dbReference type="Proteomes" id="UP001231518"/>
    </source>
</evidence>
<evidence type="ECO:0000256" key="3">
    <source>
        <dbReference type="ARBA" id="ARBA00061308"/>
    </source>
</evidence>
<reference evidence="4" key="1">
    <citation type="submission" date="2023-03" db="EMBL/GenBank/DDBJ databases">
        <title>Chromosome-level genomes of two armyworms, Mythimna separata and Mythimna loreyi, provide insights into the biosynthesis and reception of sex pheromones.</title>
        <authorList>
            <person name="Zhao H."/>
        </authorList>
    </citation>
    <scope>NUCLEOTIDE SEQUENCE</scope>
    <source>
        <strain evidence="4">BeijingLab</strain>
        <tissue evidence="4">Pupa</tissue>
    </source>
</reference>
<keyword evidence="2" id="KW-0963">Cytoplasm</keyword>
<organism evidence="4 5">
    <name type="scientific">Mythimna separata</name>
    <name type="common">Oriental armyworm</name>
    <name type="synonym">Pseudaletia separata</name>
    <dbReference type="NCBI Taxonomy" id="271217"/>
    <lineage>
        <taxon>Eukaryota</taxon>
        <taxon>Metazoa</taxon>
        <taxon>Ecdysozoa</taxon>
        <taxon>Arthropoda</taxon>
        <taxon>Hexapoda</taxon>
        <taxon>Insecta</taxon>
        <taxon>Pterygota</taxon>
        <taxon>Neoptera</taxon>
        <taxon>Endopterygota</taxon>
        <taxon>Lepidoptera</taxon>
        <taxon>Glossata</taxon>
        <taxon>Ditrysia</taxon>
        <taxon>Noctuoidea</taxon>
        <taxon>Noctuidae</taxon>
        <taxon>Noctuinae</taxon>
        <taxon>Hadenini</taxon>
        <taxon>Mythimna</taxon>
    </lineage>
</organism>
<dbReference type="SUPFAM" id="SSF48371">
    <property type="entry name" value="ARM repeat"/>
    <property type="match status" value="1"/>
</dbReference>
<keyword evidence="5" id="KW-1185">Reference proteome</keyword>
<sequence length="942" mass="108546">MECVKIQNKIKLLFEKLTEPNYVLDNYYADGLITKLADCSDPEVAFLKNAPLLSDLIIDALDKADDAHITVKVFLTRVLAIASQKELHFAKMFDRQGDRMLAGFKEICTPNTSPSIRVAYMEAALKIVTHNSGIAWLLKTGVWKEILSLCNEKPTVFVVRQIYKFMSEFLWRLNDLNDADNIRIIVNHLIQPIRKYDFINVQSLTSEEEEEICIAVEPTVQILLSTVSKECRIVNTTLLMKILIKEFTVSNYLYVAYDRIRTDDLSLTFLKLMFWLTLAKVFLGKPMLPGTLYSAEDFLEVAAFNFNVIQSFVQRRSATLVLDFCSACNIIWNKLCQDKEPGMYQEDDQKRIKMKNQMLFVFLVPVLLFVTYGKPQSALTDQRIHDYIERLLNLSCEYTAKAAYALRDLTEQLDTLQVILQCVKKLIHLKDHLNDEQANLVFQALFYVLQEYNPLDLNGDPKLEHFEDGEEKNLVMTYVMDSVLSLVTHRNINWHESVEIMCLYNIVINNLERSNLSCKFVVVSLKVIGLTMKKFLQPNLTLLVDGQPGGSIHDLGKLIYRKMQDRHWEIRDTALELLYICTDIAYIKFPPFQKQILENNLINVAATIAFNDYEPYVQVSALKCIGASSRINSVWDQLIAEFPDIKCRLLHILRNSEEGIVRKEACNVLSSLYQNSKLCPGFTQTLYEHMVSSALTDFHWEVQISALNFWRRVYYTLLNGQGMLDGNFPPVTFSRETRKIVTLNEAEIQKRLLKILDELAAIGCLTVFVTLLHDQTEVCIMDATLNIAQEFYDILKKYNVPDLLTPKEGEITSIEELRYTDKDEIKEEKEVDDNVEMLDAQNPDNIIQDILNADDVNLLANIYERHMTLEGNKTVAPLKPKIKLLRFASPYLFVNYLKNTDLKQIIEDKRKWNDGIRSLSSLLDDVLGLYEVNQESNSLDCY</sequence>
<accession>A0AAD7YVE8</accession>
<dbReference type="Proteomes" id="UP001231518">
    <property type="component" value="Chromosome 9"/>
</dbReference>
<protein>
    <recommendedName>
        <fullName evidence="6">BRCA1-associated ATM activator 1</fullName>
    </recommendedName>
</protein>
<comment type="similarity">
    <text evidence="3">Belongs to the BRAT1 family.</text>
</comment>
<proteinExistence type="inferred from homology"/>
<dbReference type="PANTHER" id="PTHR21331">
    <property type="entry name" value="BRCA1-ASSOCIATED ATM ACTIVATOR 1"/>
    <property type="match status" value="1"/>
</dbReference>
<dbReference type="GO" id="GO:0008283">
    <property type="term" value="P:cell population proliferation"/>
    <property type="evidence" value="ECO:0007669"/>
    <property type="project" value="InterPro"/>
</dbReference>
<dbReference type="PANTHER" id="PTHR21331:SF2">
    <property type="entry name" value="BRCA1-ASSOCIATED ATM ACTIVATOR 1"/>
    <property type="match status" value="1"/>
</dbReference>
<dbReference type="GO" id="GO:0005737">
    <property type="term" value="C:cytoplasm"/>
    <property type="evidence" value="ECO:0007669"/>
    <property type="project" value="UniProtKB-SubCell"/>
</dbReference>
<dbReference type="InterPro" id="IPR038904">
    <property type="entry name" value="BRAT1"/>
</dbReference>
<dbReference type="AlphaFoldDB" id="A0AAD7YVE8"/>
<dbReference type="InterPro" id="IPR016024">
    <property type="entry name" value="ARM-type_fold"/>
</dbReference>
<comment type="subcellular location">
    <subcellularLocation>
        <location evidence="1">Cytoplasm</location>
    </subcellularLocation>
</comment>